<feature type="domain" description="Thiamine phosphate synthase/TenI" evidence="3">
    <location>
        <begin position="46"/>
        <end position="197"/>
    </location>
</feature>
<sequence length="200" mass="21827">MTLAEPISRLNSSAGRIPRLFLLTDDHRLPDPLPAISRLPVGSGVIFRHYDDPRRCGLARQVARLCRQRRLCLLVANDWRLAARIGADGIYLAEGLARSGRASPCRLWLKRRGGILGMAAHSPVAVAWAKTMMADFCVLSQVFASGSHPGQSGIGPLRFALWARQHDIAVIALGGLNRQSWRRIPPGCAHGWAAISGLSR</sequence>
<dbReference type="InterPro" id="IPR036206">
    <property type="entry name" value="ThiamineP_synth_sf"/>
</dbReference>
<dbReference type="PANTHER" id="PTHR20857:SF15">
    <property type="entry name" value="THIAMINE-PHOSPHATE SYNTHASE"/>
    <property type="match status" value="1"/>
</dbReference>
<dbReference type="EMBL" id="JAGTUF010000013">
    <property type="protein sequence ID" value="MBR9972760.1"/>
    <property type="molecule type" value="Genomic_DNA"/>
</dbReference>
<evidence type="ECO:0000259" key="3">
    <source>
        <dbReference type="Pfam" id="PF02581"/>
    </source>
</evidence>
<dbReference type="InterPro" id="IPR013785">
    <property type="entry name" value="Aldolase_TIM"/>
</dbReference>
<keyword evidence="5" id="KW-1185">Reference proteome</keyword>
<evidence type="ECO:0000313" key="5">
    <source>
        <dbReference type="Proteomes" id="UP000680714"/>
    </source>
</evidence>
<comment type="pathway">
    <text evidence="1">Cofactor biosynthesis; thiamine diphosphate biosynthesis.</text>
</comment>
<name>A0ABS5IEC0_9PROT</name>
<dbReference type="CDD" id="cd00564">
    <property type="entry name" value="TMP_TenI"/>
    <property type="match status" value="1"/>
</dbReference>
<dbReference type="Pfam" id="PF02581">
    <property type="entry name" value="TMP-TENI"/>
    <property type="match status" value="1"/>
</dbReference>
<dbReference type="PANTHER" id="PTHR20857">
    <property type="entry name" value="THIAMINE-PHOSPHATE PYROPHOSPHORYLASE"/>
    <property type="match status" value="1"/>
</dbReference>
<evidence type="ECO:0000256" key="2">
    <source>
        <dbReference type="ARBA" id="ARBA00022977"/>
    </source>
</evidence>
<evidence type="ECO:0000313" key="4">
    <source>
        <dbReference type="EMBL" id="MBR9972760.1"/>
    </source>
</evidence>
<dbReference type="RefSeq" id="WP_211549835.1">
    <property type="nucleotide sequence ID" value="NZ_JAGTUF010000013.1"/>
</dbReference>
<evidence type="ECO:0000256" key="1">
    <source>
        <dbReference type="ARBA" id="ARBA00004948"/>
    </source>
</evidence>
<dbReference type="SUPFAM" id="SSF51391">
    <property type="entry name" value="Thiamin phosphate synthase"/>
    <property type="match status" value="1"/>
</dbReference>
<gene>
    <name evidence="4" type="ORF">KEC16_13630</name>
</gene>
<protein>
    <submittedName>
        <fullName evidence="4">Thiamine phosphate synthase</fullName>
    </submittedName>
</protein>
<comment type="caution">
    <text evidence="4">The sequence shown here is derived from an EMBL/GenBank/DDBJ whole genome shotgun (WGS) entry which is preliminary data.</text>
</comment>
<proteinExistence type="predicted"/>
<keyword evidence="2" id="KW-0784">Thiamine biosynthesis</keyword>
<dbReference type="InterPro" id="IPR022998">
    <property type="entry name" value="ThiamineP_synth_TenI"/>
</dbReference>
<reference evidence="4 5" key="1">
    <citation type="submission" date="2021-04" db="EMBL/GenBank/DDBJ databases">
        <title>Magnetospirillum sulfuroxidans sp. nov., a facultative chemolithoautotrophic sulfur-oxidizing alphaproteobacterium isolated from freshwater sediment and proposals for Paramagetospirillum gen. nov., and Magnetospirillaceae fam. nov.</title>
        <authorList>
            <person name="Koziaeva V."/>
            <person name="Geelhoed J.S."/>
            <person name="Sorokin D.Y."/>
            <person name="Grouzdev D.S."/>
        </authorList>
    </citation>
    <scope>NUCLEOTIDE SEQUENCE [LARGE SCALE GENOMIC DNA]</scope>
    <source>
        <strain evidence="4 5">J10</strain>
    </source>
</reference>
<organism evidence="4 5">
    <name type="scientific">Magnetospirillum sulfuroxidans</name>
    <dbReference type="NCBI Taxonomy" id="611300"/>
    <lineage>
        <taxon>Bacteria</taxon>
        <taxon>Pseudomonadati</taxon>
        <taxon>Pseudomonadota</taxon>
        <taxon>Alphaproteobacteria</taxon>
        <taxon>Rhodospirillales</taxon>
        <taxon>Rhodospirillaceae</taxon>
        <taxon>Magnetospirillum</taxon>
    </lineage>
</organism>
<dbReference type="Proteomes" id="UP000680714">
    <property type="component" value="Unassembled WGS sequence"/>
</dbReference>
<accession>A0ABS5IEC0</accession>
<dbReference type="Gene3D" id="3.20.20.70">
    <property type="entry name" value="Aldolase class I"/>
    <property type="match status" value="1"/>
</dbReference>